<feature type="compositionally biased region" description="Low complexity" evidence="5">
    <location>
        <begin position="93"/>
        <end position="117"/>
    </location>
</feature>
<reference evidence="7" key="2">
    <citation type="submission" date="2011-01" db="EMBL/GenBank/DDBJ databases">
        <title>The Non-contiguous Finished genome of Clostridium papyrosolvens.</title>
        <authorList>
            <person name="Lucas S."/>
            <person name="Copeland A."/>
            <person name="Lapidus A."/>
            <person name="Cheng J.-F."/>
            <person name="Goodwin L."/>
            <person name="Pitluck S."/>
            <person name="Misra M."/>
            <person name="Chertkov O."/>
            <person name="Detter J.C."/>
            <person name="Han C."/>
            <person name="Tapia R."/>
            <person name="Land M."/>
            <person name="Hauser L."/>
            <person name="Kyrpides N."/>
            <person name="Ivanova N."/>
            <person name="Pagani I."/>
            <person name="Mouttaki H."/>
            <person name="He Z."/>
            <person name="Zhou J."/>
            <person name="Hemme C.L."/>
            <person name="Woyke T."/>
        </authorList>
    </citation>
    <scope>NUCLEOTIDE SEQUENCE [LARGE SCALE GENOMIC DNA]</scope>
    <source>
        <strain evidence="7">DSM 2782</strain>
    </source>
</reference>
<dbReference type="PANTHER" id="PTHR47053:SF1">
    <property type="entry name" value="MUREIN DD-ENDOPEPTIDASE MEPH-RELATED"/>
    <property type="match status" value="1"/>
</dbReference>
<dbReference type="GO" id="GO:0008234">
    <property type="term" value="F:cysteine-type peptidase activity"/>
    <property type="evidence" value="ECO:0007669"/>
    <property type="project" value="UniProtKB-KW"/>
</dbReference>
<dbReference type="SUPFAM" id="SSF54001">
    <property type="entry name" value="Cysteine proteinases"/>
    <property type="match status" value="1"/>
</dbReference>
<accession>F1TGQ4</accession>
<evidence type="ECO:0000256" key="2">
    <source>
        <dbReference type="ARBA" id="ARBA00022670"/>
    </source>
</evidence>
<keyword evidence="2" id="KW-0645">Protease</keyword>
<evidence type="ECO:0000256" key="1">
    <source>
        <dbReference type="ARBA" id="ARBA00007074"/>
    </source>
</evidence>
<name>F1TGQ4_9FIRM</name>
<dbReference type="GO" id="GO:0006508">
    <property type="term" value="P:proteolysis"/>
    <property type="evidence" value="ECO:0007669"/>
    <property type="project" value="UniProtKB-KW"/>
</dbReference>
<protein>
    <submittedName>
        <fullName evidence="7">NLP/P60 protein</fullName>
    </submittedName>
</protein>
<dbReference type="Gene3D" id="3.90.1720.10">
    <property type="entry name" value="endopeptidase domain like (from Nostoc punctiforme)"/>
    <property type="match status" value="1"/>
</dbReference>
<evidence type="ECO:0000313" key="7">
    <source>
        <dbReference type="EMBL" id="EGD46385.1"/>
    </source>
</evidence>
<keyword evidence="3" id="KW-0378">Hydrolase</keyword>
<evidence type="ECO:0000256" key="3">
    <source>
        <dbReference type="ARBA" id="ARBA00022801"/>
    </source>
</evidence>
<keyword evidence="8" id="KW-1185">Reference proteome</keyword>
<sequence>MINFNKRFVSGVIAFSICAVSAVPIYNLAAVKSEKITFPETEFYMSGTENAVKSERHILYSNLNYSTQAEPSTEQIQGVTKTAPAKETASAVKKTTSSNTETATTTKKTTAVKKAASPVKRKTTAKPATSRGYASTAPVTTSKAAAIISTAKNYIGVPYVWGGTTPSGFDCSGYTKYVFAKHGISLPRTAAEQYNVGSYVSKANLKVGDLVFFTTYKAGPSHLGIYLGNGSFIHSSSSKGVIISSLSNSYFAERYIGARRVIG</sequence>
<dbReference type="PROSITE" id="PS51935">
    <property type="entry name" value="NLPC_P60"/>
    <property type="match status" value="1"/>
</dbReference>
<dbReference type="STRING" id="588581.Cpap_0324"/>
<keyword evidence="4" id="KW-0788">Thiol protease</keyword>
<organism evidence="7 8">
    <name type="scientific">Ruminiclostridium papyrosolvens DSM 2782</name>
    <dbReference type="NCBI Taxonomy" id="588581"/>
    <lineage>
        <taxon>Bacteria</taxon>
        <taxon>Bacillati</taxon>
        <taxon>Bacillota</taxon>
        <taxon>Clostridia</taxon>
        <taxon>Eubacteriales</taxon>
        <taxon>Oscillospiraceae</taxon>
        <taxon>Ruminiclostridium</taxon>
    </lineage>
</organism>
<reference evidence="7" key="1">
    <citation type="submission" date="2009-07" db="EMBL/GenBank/DDBJ databases">
        <authorList>
            <consortium name="US DOE Joint Genome Institute (JGI-PGF)"/>
            <person name="Lucas S."/>
            <person name="Copeland A."/>
            <person name="Lapidus A."/>
            <person name="Glavina del Rio T."/>
            <person name="Tice H."/>
            <person name="Bruce D."/>
            <person name="Goodwin L."/>
            <person name="Pitluck S."/>
            <person name="Larimer F."/>
            <person name="Land M.L."/>
            <person name="Mouttaki H."/>
            <person name="He Z."/>
            <person name="Zhou J."/>
            <person name="Hemme C.L."/>
        </authorList>
    </citation>
    <scope>NUCLEOTIDE SEQUENCE</scope>
    <source>
        <strain evidence="7">DSM 2782</strain>
    </source>
</reference>
<dbReference type="InterPro" id="IPR000064">
    <property type="entry name" value="NLP_P60_dom"/>
</dbReference>
<dbReference type="Pfam" id="PF00877">
    <property type="entry name" value="NLPC_P60"/>
    <property type="match status" value="1"/>
</dbReference>
<evidence type="ECO:0000256" key="4">
    <source>
        <dbReference type="ARBA" id="ARBA00022807"/>
    </source>
</evidence>
<comment type="caution">
    <text evidence="7">The sequence shown here is derived from an EMBL/GenBank/DDBJ whole genome shotgun (WGS) entry which is preliminary data.</text>
</comment>
<dbReference type="Proteomes" id="UP000003860">
    <property type="component" value="Unassembled WGS sequence"/>
</dbReference>
<dbReference type="AlphaFoldDB" id="F1TGQ4"/>
<comment type="similarity">
    <text evidence="1">Belongs to the peptidase C40 family.</text>
</comment>
<feature type="domain" description="NlpC/P60" evidence="6">
    <location>
        <begin position="141"/>
        <end position="262"/>
    </location>
</feature>
<dbReference type="eggNOG" id="COG0791">
    <property type="taxonomic scope" value="Bacteria"/>
</dbReference>
<evidence type="ECO:0000256" key="5">
    <source>
        <dbReference type="SAM" id="MobiDB-lite"/>
    </source>
</evidence>
<dbReference type="EMBL" id="ACXX02000014">
    <property type="protein sequence ID" value="EGD46385.1"/>
    <property type="molecule type" value="Genomic_DNA"/>
</dbReference>
<dbReference type="MEROPS" id="C40.006"/>
<dbReference type="RefSeq" id="WP_004621413.1">
    <property type="nucleotide sequence ID" value="NZ_ACXX02000014.1"/>
</dbReference>
<gene>
    <name evidence="7" type="ORF">Cpap_0324</name>
</gene>
<feature type="region of interest" description="Disordered" evidence="5">
    <location>
        <begin position="82"/>
        <end position="134"/>
    </location>
</feature>
<evidence type="ECO:0000313" key="8">
    <source>
        <dbReference type="Proteomes" id="UP000003860"/>
    </source>
</evidence>
<dbReference type="InterPro" id="IPR051202">
    <property type="entry name" value="Peptidase_C40"/>
</dbReference>
<dbReference type="InterPro" id="IPR038765">
    <property type="entry name" value="Papain-like_cys_pep_sf"/>
</dbReference>
<dbReference type="PANTHER" id="PTHR47053">
    <property type="entry name" value="MUREIN DD-ENDOPEPTIDASE MEPH-RELATED"/>
    <property type="match status" value="1"/>
</dbReference>
<proteinExistence type="inferred from homology"/>
<evidence type="ECO:0000259" key="6">
    <source>
        <dbReference type="PROSITE" id="PS51935"/>
    </source>
</evidence>